<sequence length="204" mass="23623">MKTLPCIVNVGLPRTGTTSFARATEMLGFKSLHIWKPGEHNPEILKQFRANVRDVRRIVEQYHTLSDTPFYALRETFEHYYPDTLILYTTRPKPDWIKSMVKYQVAGGQFLANLYRMPRFPYTVADKDLLSHLYDTHHAAVCQGLPSINIGENDDRPKWELLCSALPNPREMIERARHLKWPHANQFQQTNAQNDTGKASVQSQ</sequence>
<dbReference type="SUPFAM" id="SSF52540">
    <property type="entry name" value="P-loop containing nucleoside triphosphate hydrolases"/>
    <property type="match status" value="1"/>
</dbReference>
<comment type="caution">
    <text evidence="2">The sequence shown here is derived from an EMBL/GenBank/DDBJ whole genome shotgun (WGS) entry which is preliminary data.</text>
</comment>
<dbReference type="InterPro" id="IPR027417">
    <property type="entry name" value="P-loop_NTPase"/>
</dbReference>
<dbReference type="PANTHER" id="PTHR36978:SF4">
    <property type="entry name" value="P-LOOP CONTAINING NUCLEOSIDE TRIPHOSPHATE HYDROLASE PROTEIN"/>
    <property type="match status" value="1"/>
</dbReference>
<evidence type="ECO:0000313" key="3">
    <source>
        <dbReference type="Proteomes" id="UP001301728"/>
    </source>
</evidence>
<dbReference type="Pfam" id="PF17784">
    <property type="entry name" value="Sulfotransfer_4"/>
    <property type="match status" value="1"/>
</dbReference>
<dbReference type="Proteomes" id="UP001301728">
    <property type="component" value="Unassembled WGS sequence"/>
</dbReference>
<dbReference type="EMBL" id="JAYGHT010000139">
    <property type="protein sequence ID" value="MEA5521829.1"/>
    <property type="molecule type" value="Genomic_DNA"/>
</dbReference>
<gene>
    <name evidence="2" type="ORF">VB854_23085</name>
</gene>
<reference evidence="2 3" key="1">
    <citation type="submission" date="2023-12" db="EMBL/GenBank/DDBJ databases">
        <title>Baltic Sea Cyanobacteria.</title>
        <authorList>
            <person name="Delbaje E."/>
            <person name="Fewer D.P."/>
            <person name="Shishido T.K."/>
        </authorList>
    </citation>
    <scope>NUCLEOTIDE SEQUENCE [LARGE SCALE GENOMIC DNA]</scope>
    <source>
        <strain evidence="2 3">CCNP 1315</strain>
    </source>
</reference>
<feature type="compositionally biased region" description="Polar residues" evidence="1">
    <location>
        <begin position="185"/>
        <end position="204"/>
    </location>
</feature>
<proteinExistence type="predicted"/>
<evidence type="ECO:0000313" key="2">
    <source>
        <dbReference type="EMBL" id="MEA5521829.1"/>
    </source>
</evidence>
<name>A0ABU5U3S1_9CYAN</name>
<dbReference type="Gene3D" id="3.40.50.300">
    <property type="entry name" value="P-loop containing nucleotide triphosphate hydrolases"/>
    <property type="match status" value="1"/>
</dbReference>
<keyword evidence="3" id="KW-1185">Reference proteome</keyword>
<dbReference type="PANTHER" id="PTHR36978">
    <property type="entry name" value="P-LOOP CONTAINING NUCLEOTIDE TRIPHOSPHATE HYDROLASE"/>
    <property type="match status" value="1"/>
</dbReference>
<evidence type="ECO:0000256" key="1">
    <source>
        <dbReference type="SAM" id="MobiDB-lite"/>
    </source>
</evidence>
<accession>A0ABU5U3S1</accession>
<feature type="region of interest" description="Disordered" evidence="1">
    <location>
        <begin position="184"/>
        <end position="204"/>
    </location>
</feature>
<organism evidence="2 3">
    <name type="scientific">Limnoraphis robusta CCNP1315</name>
    <dbReference type="NCBI Taxonomy" id="3110306"/>
    <lineage>
        <taxon>Bacteria</taxon>
        <taxon>Bacillati</taxon>
        <taxon>Cyanobacteriota</taxon>
        <taxon>Cyanophyceae</taxon>
        <taxon>Oscillatoriophycideae</taxon>
        <taxon>Oscillatoriales</taxon>
        <taxon>Sirenicapillariaceae</taxon>
        <taxon>Limnoraphis</taxon>
    </lineage>
</organism>
<protein>
    <submittedName>
        <fullName evidence="2">Sulfotransferase</fullName>
    </submittedName>
</protein>
<dbReference type="RefSeq" id="WP_323220937.1">
    <property type="nucleotide sequence ID" value="NZ_JAYGHT010000139.1"/>
</dbReference>
<dbReference type="InterPro" id="IPR040632">
    <property type="entry name" value="Sulfotransfer_4"/>
</dbReference>